<dbReference type="EMBL" id="JBHSLW010000067">
    <property type="protein sequence ID" value="MFC5423241.1"/>
    <property type="molecule type" value="Genomic_DNA"/>
</dbReference>
<keyword evidence="3" id="KW-1185">Reference proteome</keyword>
<dbReference type="CDD" id="cd00093">
    <property type="entry name" value="HTH_XRE"/>
    <property type="match status" value="1"/>
</dbReference>
<sequence length="66" mass="7541">MKLAEYLRTRDMKPAEFARIVGTHRQNVSRWMNGIAVPRPDDLRKILEVTDGKVTPNDFITLAEAS</sequence>
<gene>
    <name evidence="2" type="ORF">ACFPOB_27220</name>
</gene>
<name>A0ABW0IY36_9HYPH</name>
<dbReference type="Pfam" id="PF01381">
    <property type="entry name" value="HTH_3"/>
    <property type="match status" value="1"/>
</dbReference>
<dbReference type="SUPFAM" id="SSF47413">
    <property type="entry name" value="lambda repressor-like DNA-binding domains"/>
    <property type="match status" value="1"/>
</dbReference>
<proteinExistence type="predicted"/>
<dbReference type="InterPro" id="IPR001387">
    <property type="entry name" value="Cro/C1-type_HTH"/>
</dbReference>
<organism evidence="2 3">
    <name type="scientific">Bosea eneae</name>
    <dbReference type="NCBI Taxonomy" id="151454"/>
    <lineage>
        <taxon>Bacteria</taxon>
        <taxon>Pseudomonadati</taxon>
        <taxon>Pseudomonadota</taxon>
        <taxon>Alphaproteobacteria</taxon>
        <taxon>Hyphomicrobiales</taxon>
        <taxon>Boseaceae</taxon>
        <taxon>Bosea</taxon>
    </lineage>
</organism>
<evidence type="ECO:0000313" key="2">
    <source>
        <dbReference type="EMBL" id="MFC5423241.1"/>
    </source>
</evidence>
<protein>
    <submittedName>
        <fullName evidence="2">Helix-turn-helix domain-containing protein</fullName>
    </submittedName>
</protein>
<dbReference type="PROSITE" id="PS50943">
    <property type="entry name" value="HTH_CROC1"/>
    <property type="match status" value="1"/>
</dbReference>
<dbReference type="Proteomes" id="UP001596053">
    <property type="component" value="Unassembled WGS sequence"/>
</dbReference>
<dbReference type="Gene3D" id="1.10.260.40">
    <property type="entry name" value="lambda repressor-like DNA-binding domains"/>
    <property type="match status" value="1"/>
</dbReference>
<dbReference type="RefSeq" id="WP_377801406.1">
    <property type="nucleotide sequence ID" value="NZ_JBHSLW010000067.1"/>
</dbReference>
<evidence type="ECO:0000259" key="1">
    <source>
        <dbReference type="PROSITE" id="PS50943"/>
    </source>
</evidence>
<evidence type="ECO:0000313" key="3">
    <source>
        <dbReference type="Proteomes" id="UP001596053"/>
    </source>
</evidence>
<reference evidence="3" key="1">
    <citation type="journal article" date="2019" name="Int. J. Syst. Evol. Microbiol.">
        <title>The Global Catalogue of Microorganisms (GCM) 10K type strain sequencing project: providing services to taxonomists for standard genome sequencing and annotation.</title>
        <authorList>
            <consortium name="The Broad Institute Genomics Platform"/>
            <consortium name="The Broad Institute Genome Sequencing Center for Infectious Disease"/>
            <person name="Wu L."/>
            <person name="Ma J."/>
        </authorList>
    </citation>
    <scope>NUCLEOTIDE SEQUENCE [LARGE SCALE GENOMIC DNA]</scope>
    <source>
        <strain evidence="3">NCAIM B.01391</strain>
    </source>
</reference>
<dbReference type="InterPro" id="IPR010982">
    <property type="entry name" value="Lambda_DNA-bd_dom_sf"/>
</dbReference>
<dbReference type="SMART" id="SM00530">
    <property type="entry name" value="HTH_XRE"/>
    <property type="match status" value="1"/>
</dbReference>
<feature type="domain" description="HTH cro/C1-type" evidence="1">
    <location>
        <begin position="3"/>
        <end position="59"/>
    </location>
</feature>
<accession>A0ABW0IY36</accession>
<comment type="caution">
    <text evidence="2">The sequence shown here is derived from an EMBL/GenBank/DDBJ whole genome shotgun (WGS) entry which is preliminary data.</text>
</comment>